<protein>
    <submittedName>
        <fullName evidence="2">Uncharacterized protein</fullName>
    </submittedName>
</protein>
<accession>A0AAE1YYV5</accession>
<gene>
    <name evidence="2" type="ORF">Salat_0254400</name>
</gene>
<evidence type="ECO:0000256" key="1">
    <source>
        <dbReference type="SAM" id="MobiDB-lite"/>
    </source>
</evidence>
<keyword evidence="3" id="KW-1185">Reference proteome</keyword>
<evidence type="ECO:0000313" key="3">
    <source>
        <dbReference type="Proteomes" id="UP001293254"/>
    </source>
</evidence>
<proteinExistence type="predicted"/>
<dbReference type="AlphaFoldDB" id="A0AAE1YYV5"/>
<feature type="compositionally biased region" description="Acidic residues" evidence="1">
    <location>
        <begin position="101"/>
        <end position="115"/>
    </location>
</feature>
<feature type="compositionally biased region" description="Gly residues" evidence="1">
    <location>
        <begin position="116"/>
        <end position="126"/>
    </location>
</feature>
<organism evidence="2 3">
    <name type="scientific">Sesamum alatum</name>
    <dbReference type="NCBI Taxonomy" id="300844"/>
    <lineage>
        <taxon>Eukaryota</taxon>
        <taxon>Viridiplantae</taxon>
        <taxon>Streptophyta</taxon>
        <taxon>Embryophyta</taxon>
        <taxon>Tracheophyta</taxon>
        <taxon>Spermatophyta</taxon>
        <taxon>Magnoliopsida</taxon>
        <taxon>eudicotyledons</taxon>
        <taxon>Gunneridae</taxon>
        <taxon>Pentapetalae</taxon>
        <taxon>asterids</taxon>
        <taxon>lamiids</taxon>
        <taxon>Lamiales</taxon>
        <taxon>Pedaliaceae</taxon>
        <taxon>Sesamum</taxon>
    </lineage>
</organism>
<dbReference type="EMBL" id="JACGWO010000001">
    <property type="protein sequence ID" value="KAK4439195.1"/>
    <property type="molecule type" value="Genomic_DNA"/>
</dbReference>
<feature type="compositionally biased region" description="Pro residues" evidence="1">
    <location>
        <begin position="10"/>
        <end position="24"/>
    </location>
</feature>
<feature type="region of interest" description="Disordered" evidence="1">
    <location>
        <begin position="85"/>
        <end position="126"/>
    </location>
</feature>
<dbReference type="Proteomes" id="UP001293254">
    <property type="component" value="Unassembled WGS sequence"/>
</dbReference>
<evidence type="ECO:0000313" key="2">
    <source>
        <dbReference type="EMBL" id="KAK4439195.1"/>
    </source>
</evidence>
<reference evidence="2" key="1">
    <citation type="submission" date="2020-06" db="EMBL/GenBank/DDBJ databases">
        <authorList>
            <person name="Li T."/>
            <person name="Hu X."/>
            <person name="Zhang T."/>
            <person name="Song X."/>
            <person name="Zhang H."/>
            <person name="Dai N."/>
            <person name="Sheng W."/>
            <person name="Hou X."/>
            <person name="Wei L."/>
        </authorList>
    </citation>
    <scope>NUCLEOTIDE SEQUENCE</scope>
    <source>
        <strain evidence="2">3651</strain>
        <tissue evidence="2">Leaf</tissue>
    </source>
</reference>
<name>A0AAE1YYV5_9LAMI</name>
<comment type="caution">
    <text evidence="2">The sequence shown here is derived from an EMBL/GenBank/DDBJ whole genome shotgun (WGS) entry which is preliminary data.</text>
</comment>
<dbReference type="SUPFAM" id="SSF101447">
    <property type="entry name" value="Formin homology 2 domain (FH2 domain)"/>
    <property type="match status" value="1"/>
</dbReference>
<reference evidence="2" key="2">
    <citation type="journal article" date="2024" name="Plant">
        <title>Genomic evolution and insights into agronomic trait innovations of Sesamum species.</title>
        <authorList>
            <person name="Miao H."/>
            <person name="Wang L."/>
            <person name="Qu L."/>
            <person name="Liu H."/>
            <person name="Sun Y."/>
            <person name="Le M."/>
            <person name="Wang Q."/>
            <person name="Wei S."/>
            <person name="Zheng Y."/>
            <person name="Lin W."/>
            <person name="Duan Y."/>
            <person name="Cao H."/>
            <person name="Xiong S."/>
            <person name="Wang X."/>
            <person name="Wei L."/>
            <person name="Li C."/>
            <person name="Ma Q."/>
            <person name="Ju M."/>
            <person name="Zhao R."/>
            <person name="Li G."/>
            <person name="Mu C."/>
            <person name="Tian Q."/>
            <person name="Mei H."/>
            <person name="Zhang T."/>
            <person name="Gao T."/>
            <person name="Zhang H."/>
        </authorList>
    </citation>
    <scope>NUCLEOTIDE SEQUENCE</scope>
    <source>
        <strain evidence="2">3651</strain>
    </source>
</reference>
<sequence length="126" mass="13858">MVDANVGHLAPPPPPPPPPPPFNPRPQSHYFYTARWTKWVDMAFIQALYYKAIRGQKQLSRQRVCERVPPTRGANVERVDDDLCSARPEENLDGYLAISSDEGESTGDETDDGSEDGGSGGSTIED</sequence>
<feature type="region of interest" description="Disordered" evidence="1">
    <location>
        <begin position="1"/>
        <end position="28"/>
    </location>
</feature>